<evidence type="ECO:0000313" key="1">
    <source>
        <dbReference type="EMBL" id="EFB89361.1"/>
    </source>
</evidence>
<gene>
    <name evidence="1" type="ORF">HMPREF7215_2214</name>
</gene>
<sequence>MTRGSRSWGRAVTNAIDRPVRRPFSSVPAVAAREFSVFRKAG</sequence>
<protein>
    <submittedName>
        <fullName evidence="1">Uncharacterized protein</fullName>
    </submittedName>
</protein>
<reference evidence="1 2" key="1">
    <citation type="submission" date="2009-12" db="EMBL/GenBank/DDBJ databases">
        <authorList>
            <person name="Shrivastava S."/>
            <person name="Madupu R."/>
            <person name="Durkin A.S."/>
            <person name="Torralba M."/>
            <person name="Methe B."/>
            <person name="Sutton G.G."/>
            <person name="Strausberg R.L."/>
            <person name="Nelson K.E."/>
        </authorList>
    </citation>
    <scope>NUCLEOTIDE SEQUENCE [LARGE SCALE GENOMIC DNA]</scope>
    <source>
        <strain evidence="1 2">W5455</strain>
    </source>
</reference>
<accession>A0ABM9ZQZ0</accession>
<name>A0ABM9ZQZ0_9BACT</name>
<organism evidence="1 2">
    <name type="scientific">Pyramidobacter piscolens W5455</name>
    <dbReference type="NCBI Taxonomy" id="352165"/>
    <lineage>
        <taxon>Bacteria</taxon>
        <taxon>Thermotogati</taxon>
        <taxon>Synergistota</taxon>
        <taxon>Synergistia</taxon>
        <taxon>Synergistales</taxon>
        <taxon>Dethiosulfovibrionaceae</taxon>
        <taxon>Pyramidobacter</taxon>
    </lineage>
</organism>
<proteinExistence type="predicted"/>
<dbReference type="Proteomes" id="UP000006462">
    <property type="component" value="Unassembled WGS sequence"/>
</dbReference>
<comment type="caution">
    <text evidence="1">The sequence shown here is derived from an EMBL/GenBank/DDBJ whole genome shotgun (WGS) entry which is preliminary data.</text>
</comment>
<dbReference type="EMBL" id="ADFP01000136">
    <property type="protein sequence ID" value="EFB89361.1"/>
    <property type="molecule type" value="Genomic_DNA"/>
</dbReference>
<evidence type="ECO:0000313" key="2">
    <source>
        <dbReference type="Proteomes" id="UP000006462"/>
    </source>
</evidence>
<keyword evidence="2" id="KW-1185">Reference proteome</keyword>